<dbReference type="SUPFAM" id="SSF52113">
    <property type="entry name" value="BRCT domain"/>
    <property type="match status" value="1"/>
</dbReference>
<dbReference type="Pfam" id="PF04005">
    <property type="entry name" value="Hus1"/>
    <property type="match status" value="1"/>
</dbReference>
<dbReference type="GO" id="GO:0035861">
    <property type="term" value="C:site of double-strand break"/>
    <property type="evidence" value="ECO:0007669"/>
    <property type="project" value="TreeGrafter"/>
</dbReference>
<dbReference type="GO" id="GO:0000723">
    <property type="term" value="P:telomere maintenance"/>
    <property type="evidence" value="ECO:0007669"/>
    <property type="project" value="TreeGrafter"/>
</dbReference>
<dbReference type="AlphaFoldDB" id="A0A504Z531"/>
<dbReference type="InterPro" id="IPR036420">
    <property type="entry name" value="BRCT_dom_sf"/>
</dbReference>
<evidence type="ECO:0008006" key="5">
    <source>
        <dbReference type="Google" id="ProtNLM"/>
    </source>
</evidence>
<evidence type="ECO:0000313" key="3">
    <source>
        <dbReference type="EMBL" id="TPP65727.1"/>
    </source>
</evidence>
<dbReference type="EMBL" id="SUNJ01002769">
    <property type="protein sequence ID" value="TPP65727.1"/>
    <property type="molecule type" value="Genomic_DNA"/>
</dbReference>
<evidence type="ECO:0000256" key="1">
    <source>
        <dbReference type="ARBA" id="ARBA00004123"/>
    </source>
</evidence>
<dbReference type="Gene3D" id="3.40.50.10190">
    <property type="entry name" value="BRCT domain"/>
    <property type="match status" value="1"/>
</dbReference>
<evidence type="ECO:0000313" key="4">
    <source>
        <dbReference type="Proteomes" id="UP000316759"/>
    </source>
</evidence>
<dbReference type="OrthoDB" id="10063861at2759"/>
<evidence type="ECO:0000256" key="2">
    <source>
        <dbReference type="ARBA" id="ARBA00023242"/>
    </source>
</evidence>
<dbReference type="GO" id="GO:0006289">
    <property type="term" value="P:nucleotide-excision repair"/>
    <property type="evidence" value="ECO:0007669"/>
    <property type="project" value="TreeGrafter"/>
</dbReference>
<protein>
    <recommendedName>
        <fullName evidence="5">BRCT domain-containing protein</fullName>
    </recommendedName>
</protein>
<comment type="subcellular location">
    <subcellularLocation>
        <location evidence="1">Nucleus</location>
    </subcellularLocation>
</comment>
<dbReference type="PANTHER" id="PTHR12900:SF0">
    <property type="entry name" value="CHECKPOINT PROTEIN"/>
    <property type="match status" value="1"/>
</dbReference>
<reference evidence="3 4" key="1">
    <citation type="submission" date="2019-04" db="EMBL/GenBank/DDBJ databases">
        <title>Annotation for the trematode Fasciola gigantica.</title>
        <authorList>
            <person name="Choi Y.-J."/>
        </authorList>
    </citation>
    <scope>NUCLEOTIDE SEQUENCE [LARGE SCALE GENOMIC DNA]</scope>
    <source>
        <strain evidence="3">Uganda_cow_1</strain>
    </source>
</reference>
<dbReference type="Gene3D" id="3.70.10.10">
    <property type="match status" value="1"/>
</dbReference>
<sequence>MTRLESPLRSNGDLIIGFTGLPRDEEQTLRSLVFTSKLTGYRFIQLRRSLDPMKSNSRSRSVGCSAWTEAPTHLITLNPFRRTLNLLLGLIHDVTIVTAEWVKQSALCGIWMSAMEYTPEGVPRRCKHRKLSSLFSGYNSIYVGSIQRPPPKDLIQLLELAGAKITFQKSSASVLIGCSKSGALCLKPDWVLDVIHMIAGLTKNAIFRLTKENLQFVIKERAVYGGVSAWCEIDHVALFPERTCEGISAQQDEIFLEVVLDQLTHCLRSGSTLSSGSSGTSFATSVSALTAASGSGVAGSTSMVGYTTFGQGHGSCPAVHGLKVKLVRRCTPCLAIELEQLISANGVGELKLGIDVETLARVRLHFRGLRARSWLPSVVPSPENHVDDDDLDLGCHAPMPDAHADDEPRSAVWSETGLGRARSVCGRLSDADDALDVNEVDDSELDPPDRRYYSREIGSICFTV</sequence>
<gene>
    <name evidence="3" type="ORF">FGIG_09467</name>
</gene>
<dbReference type="InterPro" id="IPR007150">
    <property type="entry name" value="HUS1/Mec3"/>
</dbReference>
<dbReference type="GO" id="GO:0033314">
    <property type="term" value="P:mitotic DNA replication checkpoint signaling"/>
    <property type="evidence" value="ECO:0007669"/>
    <property type="project" value="TreeGrafter"/>
</dbReference>
<keyword evidence="2" id="KW-0539">Nucleus</keyword>
<proteinExistence type="predicted"/>
<organism evidence="3 4">
    <name type="scientific">Fasciola gigantica</name>
    <name type="common">Giant liver fluke</name>
    <dbReference type="NCBI Taxonomy" id="46835"/>
    <lineage>
        <taxon>Eukaryota</taxon>
        <taxon>Metazoa</taxon>
        <taxon>Spiralia</taxon>
        <taxon>Lophotrochozoa</taxon>
        <taxon>Platyhelminthes</taxon>
        <taxon>Trematoda</taxon>
        <taxon>Digenea</taxon>
        <taxon>Plagiorchiida</taxon>
        <taxon>Echinostomata</taxon>
        <taxon>Echinostomatoidea</taxon>
        <taxon>Fasciolidae</taxon>
        <taxon>Fasciola</taxon>
    </lineage>
</organism>
<dbReference type="STRING" id="46835.A0A504Z531"/>
<dbReference type="GO" id="GO:0000724">
    <property type="term" value="P:double-strand break repair via homologous recombination"/>
    <property type="evidence" value="ECO:0007669"/>
    <property type="project" value="TreeGrafter"/>
</dbReference>
<accession>A0A504Z531</accession>
<name>A0A504Z531_FASGI</name>
<dbReference type="Proteomes" id="UP000316759">
    <property type="component" value="Unassembled WGS sequence"/>
</dbReference>
<keyword evidence="4" id="KW-1185">Reference proteome</keyword>
<comment type="caution">
    <text evidence="3">The sequence shown here is derived from an EMBL/GenBank/DDBJ whole genome shotgun (WGS) entry which is preliminary data.</text>
</comment>
<dbReference type="GO" id="GO:0030896">
    <property type="term" value="C:checkpoint clamp complex"/>
    <property type="evidence" value="ECO:0007669"/>
    <property type="project" value="InterPro"/>
</dbReference>
<dbReference type="CDD" id="cd17751">
    <property type="entry name" value="BRCT_microcephalin_rpt3"/>
    <property type="match status" value="1"/>
</dbReference>
<dbReference type="PANTHER" id="PTHR12900">
    <property type="entry name" value="MITOTIC AND DNA DAMAGE CHECKPOINT PROTEIN HUS1"/>
    <property type="match status" value="1"/>
</dbReference>
<dbReference type="GO" id="GO:0044778">
    <property type="term" value="P:meiotic DNA integrity checkpoint signaling"/>
    <property type="evidence" value="ECO:0007669"/>
    <property type="project" value="TreeGrafter"/>
</dbReference>
<dbReference type="GO" id="GO:0031573">
    <property type="term" value="P:mitotic intra-S DNA damage checkpoint signaling"/>
    <property type="evidence" value="ECO:0007669"/>
    <property type="project" value="TreeGrafter"/>
</dbReference>